<keyword evidence="1" id="KW-1133">Transmembrane helix</keyword>
<dbReference type="Proteomes" id="UP000828251">
    <property type="component" value="Unassembled WGS sequence"/>
</dbReference>
<organism evidence="2 3">
    <name type="scientific">Gossypium stocksii</name>
    <dbReference type="NCBI Taxonomy" id="47602"/>
    <lineage>
        <taxon>Eukaryota</taxon>
        <taxon>Viridiplantae</taxon>
        <taxon>Streptophyta</taxon>
        <taxon>Embryophyta</taxon>
        <taxon>Tracheophyta</taxon>
        <taxon>Spermatophyta</taxon>
        <taxon>Magnoliopsida</taxon>
        <taxon>eudicotyledons</taxon>
        <taxon>Gunneridae</taxon>
        <taxon>Pentapetalae</taxon>
        <taxon>rosids</taxon>
        <taxon>malvids</taxon>
        <taxon>Malvales</taxon>
        <taxon>Malvaceae</taxon>
        <taxon>Malvoideae</taxon>
        <taxon>Gossypium</taxon>
    </lineage>
</organism>
<name>A0A9D3ZWA7_9ROSI</name>
<feature type="transmembrane region" description="Helical" evidence="1">
    <location>
        <begin position="127"/>
        <end position="147"/>
    </location>
</feature>
<comment type="caution">
    <text evidence="2">The sequence shown here is derived from an EMBL/GenBank/DDBJ whole genome shotgun (WGS) entry which is preliminary data.</text>
</comment>
<dbReference type="OrthoDB" id="5823761at2759"/>
<evidence type="ECO:0000313" key="3">
    <source>
        <dbReference type="Proteomes" id="UP000828251"/>
    </source>
</evidence>
<keyword evidence="1" id="KW-0812">Transmembrane</keyword>
<keyword evidence="3" id="KW-1185">Reference proteome</keyword>
<keyword evidence="1" id="KW-0472">Membrane</keyword>
<sequence length="149" mass="16979">MEVLGSHCGIKLETPKKRVVPLLHFGRELKRAEGFSDGGRQETRKVLKELRILYGSLDLFVAKQALKQSQDTYIHFSSFYARNIIKARDFTAKKHHLFLTVGIGNLSPLMYHISKAGFLPINKMQKAVMLFFFAVNLVSVLIVRQGLNF</sequence>
<evidence type="ECO:0000256" key="1">
    <source>
        <dbReference type="SAM" id="Phobius"/>
    </source>
</evidence>
<reference evidence="2 3" key="1">
    <citation type="journal article" date="2021" name="Plant Biotechnol. J.">
        <title>Multi-omics assisted identification of the key and species-specific regulatory components of drought-tolerant mechanisms in Gossypium stocksii.</title>
        <authorList>
            <person name="Yu D."/>
            <person name="Ke L."/>
            <person name="Zhang D."/>
            <person name="Wu Y."/>
            <person name="Sun Y."/>
            <person name="Mei J."/>
            <person name="Sun J."/>
            <person name="Sun Y."/>
        </authorList>
    </citation>
    <scope>NUCLEOTIDE SEQUENCE [LARGE SCALE GENOMIC DNA]</scope>
    <source>
        <strain evidence="3">cv. E1</strain>
        <tissue evidence="2">Leaf</tissue>
    </source>
</reference>
<gene>
    <name evidence="2" type="ORF">J1N35_024465</name>
</gene>
<proteinExistence type="predicted"/>
<accession>A0A9D3ZWA7</accession>
<protein>
    <submittedName>
        <fullName evidence="2">Uncharacterized protein</fullName>
    </submittedName>
</protein>
<dbReference type="AlphaFoldDB" id="A0A9D3ZWA7"/>
<evidence type="ECO:0000313" key="2">
    <source>
        <dbReference type="EMBL" id="KAH1072137.1"/>
    </source>
</evidence>
<dbReference type="EMBL" id="JAIQCV010000008">
    <property type="protein sequence ID" value="KAH1072137.1"/>
    <property type="molecule type" value="Genomic_DNA"/>
</dbReference>